<feature type="chain" id="PRO_5012267829" description="FlgO domain-containing protein" evidence="1">
    <location>
        <begin position="24"/>
        <end position="180"/>
    </location>
</feature>
<accession>A0A290HF36</accession>
<keyword evidence="1" id="KW-0732">Signal</keyword>
<dbReference type="PROSITE" id="PS51257">
    <property type="entry name" value="PROKAR_LIPOPROTEIN"/>
    <property type="match status" value="1"/>
</dbReference>
<dbReference type="EMBL" id="CP023275">
    <property type="protein sequence ID" value="ATB70025.1"/>
    <property type="molecule type" value="Genomic_DNA"/>
</dbReference>
<evidence type="ECO:0000313" key="4">
    <source>
        <dbReference type="Proteomes" id="UP000217349"/>
    </source>
</evidence>
<dbReference type="KEGG" id="sulj:SJPD1_1920"/>
<dbReference type="Proteomes" id="UP000217349">
    <property type="component" value="Chromosome"/>
</dbReference>
<evidence type="ECO:0000259" key="2">
    <source>
        <dbReference type="Pfam" id="PF17680"/>
    </source>
</evidence>
<proteinExistence type="predicted"/>
<dbReference type="InterPro" id="IPR041215">
    <property type="entry name" value="FlgO_dom"/>
</dbReference>
<gene>
    <name evidence="3" type="ORF">SJPD1_1920</name>
</gene>
<evidence type="ECO:0000256" key="1">
    <source>
        <dbReference type="SAM" id="SignalP"/>
    </source>
</evidence>
<sequence length="180" mass="20086">MKVLYTLSILLMTFLLSGCVASSQPNPDKPKFDITELNYKAAEKLVIASGLQQESVIIMATVVNIDEIEKSSTLGRLISEQISTHFVHKGMNVIEMKFRENVYMKQNEGEMMLTREIGKLARSYSANAVIVGTYAIGNSAVYVNLKIIDPRTNVALSATDYILPMNSDIEDMLGKRTRLF</sequence>
<reference evidence="4" key="1">
    <citation type="submission" date="2017-09" db="EMBL/GenBank/DDBJ databases">
        <title>The complete genome of Sulfurospirillum sp. JPD-1.</title>
        <authorList>
            <person name="Goris T."/>
        </authorList>
    </citation>
    <scope>NUCLEOTIDE SEQUENCE [LARGE SCALE GENOMIC DNA]</scope>
    <source>
        <strain evidence="4">JPD-1</strain>
    </source>
</reference>
<name>A0A290HF36_9BACT</name>
<evidence type="ECO:0000313" key="3">
    <source>
        <dbReference type="EMBL" id="ATB70025.1"/>
    </source>
</evidence>
<organism evidence="3 4">
    <name type="scientific">Sulfurospirillum diekertiae</name>
    <dbReference type="NCBI Taxonomy" id="1854492"/>
    <lineage>
        <taxon>Bacteria</taxon>
        <taxon>Pseudomonadati</taxon>
        <taxon>Campylobacterota</taxon>
        <taxon>Epsilonproteobacteria</taxon>
        <taxon>Campylobacterales</taxon>
        <taxon>Sulfurospirillaceae</taxon>
        <taxon>Sulfurospirillum</taxon>
    </lineage>
</organism>
<dbReference type="OrthoDB" id="5470460at2"/>
<dbReference type="Pfam" id="PF17680">
    <property type="entry name" value="FlgO"/>
    <property type="match status" value="1"/>
</dbReference>
<dbReference type="RefSeq" id="WP_096046960.1">
    <property type="nucleotide sequence ID" value="NZ_CP023275.1"/>
</dbReference>
<feature type="signal peptide" evidence="1">
    <location>
        <begin position="1"/>
        <end position="23"/>
    </location>
</feature>
<dbReference type="AlphaFoldDB" id="A0A290HF36"/>
<feature type="domain" description="FlgO" evidence="2">
    <location>
        <begin position="40"/>
        <end position="167"/>
    </location>
</feature>
<protein>
    <recommendedName>
        <fullName evidence="2">FlgO domain-containing protein</fullName>
    </recommendedName>
</protein>